<evidence type="ECO:0000259" key="2">
    <source>
        <dbReference type="PROSITE" id="PS50943"/>
    </source>
</evidence>
<dbReference type="AlphaFoldDB" id="W8U527"/>
<dbReference type="InterPro" id="IPR010982">
    <property type="entry name" value="Lambda_DNA-bd_dom_sf"/>
</dbReference>
<feature type="domain" description="HTH cro/C1-type" evidence="2">
    <location>
        <begin position="8"/>
        <end position="62"/>
    </location>
</feature>
<dbReference type="Proteomes" id="UP000019591">
    <property type="component" value="Chromosome"/>
</dbReference>
<dbReference type="EMBL" id="CP007452">
    <property type="protein sequence ID" value="AHM56061.1"/>
    <property type="molecule type" value="Genomic_DNA"/>
</dbReference>
<evidence type="ECO:0000256" key="1">
    <source>
        <dbReference type="SAM" id="MobiDB-lite"/>
    </source>
</evidence>
<feature type="region of interest" description="Disordered" evidence="1">
    <location>
        <begin position="63"/>
        <end position="84"/>
    </location>
</feature>
<dbReference type="eggNOG" id="COG2932">
    <property type="taxonomic scope" value="Bacteria"/>
</dbReference>
<gene>
    <name evidence="3" type="ORF">EAL2_c07600</name>
</gene>
<sequence>MNRLALKIKEARMAVGLSEKDLAKKCGLSVGYIIQVESGKKIVNESVAEKILKSLGVKEAFVDEERPAEEPQEKPSKKVEAPKPKETVIVEPSQSWADALSGVIKKYPVVDLHSNKTVDYKELPIISKKIEGHHPDKIMFVKASNNDMAAFRIEKDDVLTVFMTKEIQNDGLYLFEIEGKKMIRQLRKEANNIVKLSKAPNDSSAAVIDIKKVKVLGRIIKNEFSI</sequence>
<evidence type="ECO:0000313" key="4">
    <source>
        <dbReference type="Proteomes" id="UP000019591"/>
    </source>
</evidence>
<proteinExistence type="predicted"/>
<dbReference type="GO" id="GO:0003677">
    <property type="term" value="F:DNA binding"/>
    <property type="evidence" value="ECO:0007669"/>
    <property type="project" value="InterPro"/>
</dbReference>
<dbReference type="Pfam" id="PF00717">
    <property type="entry name" value="Peptidase_S24"/>
    <property type="match status" value="1"/>
</dbReference>
<dbReference type="InterPro" id="IPR036286">
    <property type="entry name" value="LexA/Signal_pep-like_sf"/>
</dbReference>
<dbReference type="InterPro" id="IPR015927">
    <property type="entry name" value="Peptidase_S24_S26A/B/C"/>
</dbReference>
<dbReference type="RefSeq" id="WP_025435095.1">
    <property type="nucleotide sequence ID" value="NZ_CP007452.1"/>
</dbReference>
<dbReference type="KEGG" id="eac:EAL2_c07600"/>
<dbReference type="PATRIC" id="fig|1286171.3.peg.706"/>
<evidence type="ECO:0000313" key="3">
    <source>
        <dbReference type="EMBL" id="AHM56061.1"/>
    </source>
</evidence>
<dbReference type="eggNOG" id="COG1396">
    <property type="taxonomic scope" value="Bacteria"/>
</dbReference>
<dbReference type="OrthoDB" id="14949at2"/>
<organism evidence="3 4">
    <name type="scientific">Peptoclostridium acidaminophilum DSM 3953</name>
    <dbReference type="NCBI Taxonomy" id="1286171"/>
    <lineage>
        <taxon>Bacteria</taxon>
        <taxon>Bacillati</taxon>
        <taxon>Bacillota</taxon>
        <taxon>Clostridia</taxon>
        <taxon>Peptostreptococcales</taxon>
        <taxon>Peptoclostridiaceae</taxon>
        <taxon>Peptoclostridium</taxon>
    </lineage>
</organism>
<reference evidence="3 4" key="1">
    <citation type="journal article" date="2014" name="Genome Announc.">
        <title>Complete Genome Sequence of Amino Acid-Utilizing Eubacterium acidaminophilum al-2 (DSM 3953).</title>
        <authorList>
            <person name="Poehlein A."/>
            <person name="Andreesen J.R."/>
            <person name="Daniel R."/>
        </authorList>
    </citation>
    <scope>NUCLEOTIDE SEQUENCE [LARGE SCALE GENOMIC DNA]</scope>
    <source>
        <strain evidence="3 4">DSM 3953</strain>
    </source>
</reference>
<dbReference type="Pfam" id="PF01381">
    <property type="entry name" value="HTH_3"/>
    <property type="match status" value="1"/>
</dbReference>
<protein>
    <submittedName>
        <fullName evidence="3">Helix-turn-helix domain protein</fullName>
    </submittedName>
</protein>
<dbReference type="STRING" id="1286171.EAL2_c07600"/>
<accession>W8U527</accession>
<name>W8U527_PEPAC</name>
<dbReference type="HOGENOM" id="CLU_1259633_0_0_9"/>
<dbReference type="PROSITE" id="PS50943">
    <property type="entry name" value="HTH_CROC1"/>
    <property type="match status" value="1"/>
</dbReference>
<dbReference type="SMART" id="SM00530">
    <property type="entry name" value="HTH_XRE"/>
    <property type="match status" value="1"/>
</dbReference>
<dbReference type="Gene3D" id="1.10.260.40">
    <property type="entry name" value="lambda repressor-like DNA-binding domains"/>
    <property type="match status" value="1"/>
</dbReference>
<keyword evidence="4" id="KW-1185">Reference proteome</keyword>
<dbReference type="SUPFAM" id="SSF47413">
    <property type="entry name" value="lambda repressor-like DNA-binding domains"/>
    <property type="match status" value="1"/>
</dbReference>
<dbReference type="InterPro" id="IPR001387">
    <property type="entry name" value="Cro/C1-type_HTH"/>
</dbReference>
<dbReference type="CDD" id="cd00093">
    <property type="entry name" value="HTH_XRE"/>
    <property type="match status" value="1"/>
</dbReference>
<dbReference type="SUPFAM" id="SSF51306">
    <property type="entry name" value="LexA/Signal peptidase"/>
    <property type="match status" value="1"/>
</dbReference>
<dbReference type="Gene3D" id="2.10.109.10">
    <property type="entry name" value="Umud Fragment, subunit A"/>
    <property type="match status" value="1"/>
</dbReference>